<proteinExistence type="predicted"/>
<gene>
    <name evidence="1" type="ORF">GMARGA_LOCUS19572</name>
</gene>
<comment type="caution">
    <text evidence="1">The sequence shown here is derived from an EMBL/GenBank/DDBJ whole genome shotgun (WGS) entry which is preliminary data.</text>
</comment>
<name>A0ABN7VK75_GIGMA</name>
<feature type="non-terminal residue" evidence="1">
    <location>
        <position position="1"/>
    </location>
</feature>
<dbReference type="Proteomes" id="UP000789901">
    <property type="component" value="Unassembled WGS sequence"/>
</dbReference>
<sequence length="42" mass="5042">ELDLKKETSIEYQKLTEMDEDRRTELNLKEEIVKDDALEESN</sequence>
<evidence type="ECO:0000313" key="2">
    <source>
        <dbReference type="Proteomes" id="UP000789901"/>
    </source>
</evidence>
<keyword evidence="2" id="KW-1185">Reference proteome</keyword>
<reference evidence="1 2" key="1">
    <citation type="submission" date="2021-06" db="EMBL/GenBank/DDBJ databases">
        <authorList>
            <person name="Kallberg Y."/>
            <person name="Tangrot J."/>
            <person name="Rosling A."/>
        </authorList>
    </citation>
    <scope>NUCLEOTIDE SEQUENCE [LARGE SCALE GENOMIC DNA]</scope>
    <source>
        <strain evidence="1 2">120-4 pot B 10/14</strain>
    </source>
</reference>
<dbReference type="EMBL" id="CAJVQB010016442">
    <property type="protein sequence ID" value="CAG8779889.1"/>
    <property type="molecule type" value="Genomic_DNA"/>
</dbReference>
<protein>
    <submittedName>
        <fullName evidence="1">43904_t:CDS:1</fullName>
    </submittedName>
</protein>
<accession>A0ABN7VK75</accession>
<organism evidence="1 2">
    <name type="scientific">Gigaspora margarita</name>
    <dbReference type="NCBI Taxonomy" id="4874"/>
    <lineage>
        <taxon>Eukaryota</taxon>
        <taxon>Fungi</taxon>
        <taxon>Fungi incertae sedis</taxon>
        <taxon>Mucoromycota</taxon>
        <taxon>Glomeromycotina</taxon>
        <taxon>Glomeromycetes</taxon>
        <taxon>Diversisporales</taxon>
        <taxon>Gigasporaceae</taxon>
        <taxon>Gigaspora</taxon>
    </lineage>
</organism>
<evidence type="ECO:0000313" key="1">
    <source>
        <dbReference type="EMBL" id="CAG8779889.1"/>
    </source>
</evidence>